<keyword evidence="1" id="KW-0732">Signal</keyword>
<comment type="caution">
    <text evidence="2">The sequence shown here is derived from an EMBL/GenBank/DDBJ whole genome shotgun (WGS) entry which is preliminary data.</text>
</comment>
<protein>
    <recommendedName>
        <fullName evidence="4">Lipoprotein</fullName>
    </recommendedName>
</protein>
<name>A0A085Z179_9FLAO</name>
<keyword evidence="3" id="KW-1185">Reference proteome</keyword>
<proteinExistence type="predicted"/>
<dbReference type="eggNOG" id="ENOG50311BB">
    <property type="taxonomic scope" value="Bacteria"/>
</dbReference>
<organism evidence="2 3">
    <name type="scientific">Chryseobacterium formosense</name>
    <dbReference type="NCBI Taxonomy" id="236814"/>
    <lineage>
        <taxon>Bacteria</taxon>
        <taxon>Pseudomonadati</taxon>
        <taxon>Bacteroidota</taxon>
        <taxon>Flavobacteriia</taxon>
        <taxon>Flavobacteriales</taxon>
        <taxon>Weeksellaceae</taxon>
        <taxon>Chryseobacterium group</taxon>
        <taxon>Chryseobacterium</taxon>
    </lineage>
</organism>
<evidence type="ECO:0000256" key="1">
    <source>
        <dbReference type="SAM" id="SignalP"/>
    </source>
</evidence>
<feature type="signal peptide" evidence="1">
    <location>
        <begin position="1"/>
        <end position="24"/>
    </location>
</feature>
<dbReference type="AlphaFoldDB" id="A0A085Z179"/>
<sequence length="164" mass="18731">MKFLCLIVFSFLFVALGNNCTNSAGLKNDLNQRVSMTEKNKSVEFSEVRRLNREVSLKEATIITTFNETLAIYKQLDDKKFSRSAPIPTISDDEFLLVLKPIMKKQIFGDIEVTEIKENDSVLHVYYKEVSNDEYLAEKQKNPILILKIKGNIPKSVKLVAVNI</sequence>
<feature type="chain" id="PRO_5001800403" description="Lipoprotein" evidence="1">
    <location>
        <begin position="25"/>
        <end position="164"/>
    </location>
</feature>
<evidence type="ECO:0008006" key="4">
    <source>
        <dbReference type="Google" id="ProtNLM"/>
    </source>
</evidence>
<evidence type="ECO:0000313" key="3">
    <source>
        <dbReference type="Proteomes" id="UP000028713"/>
    </source>
</evidence>
<evidence type="ECO:0000313" key="2">
    <source>
        <dbReference type="EMBL" id="KFE98192.1"/>
    </source>
</evidence>
<dbReference type="EMBL" id="JPRP01000003">
    <property type="protein sequence ID" value="KFE98192.1"/>
    <property type="molecule type" value="Genomic_DNA"/>
</dbReference>
<reference evidence="2 3" key="1">
    <citation type="submission" date="2014-07" db="EMBL/GenBank/DDBJ databases">
        <title>Genome of Chryseobacterium formosense LMG 24722.</title>
        <authorList>
            <person name="Pipes S.E."/>
            <person name="Stropko S.J."/>
            <person name="Newman J.D."/>
        </authorList>
    </citation>
    <scope>NUCLEOTIDE SEQUENCE [LARGE SCALE GENOMIC DNA]</scope>
    <source>
        <strain evidence="2 3">LMG 24722</strain>
    </source>
</reference>
<gene>
    <name evidence="2" type="ORF">IX39_17540</name>
</gene>
<dbReference type="Proteomes" id="UP000028713">
    <property type="component" value="Unassembled WGS sequence"/>
</dbReference>
<accession>A0A085Z179</accession>